<dbReference type="AlphaFoldDB" id="A0A154PG77"/>
<reference evidence="1 2" key="1">
    <citation type="submission" date="2015-07" db="EMBL/GenBank/DDBJ databases">
        <title>The genome of Dufourea novaeangliae.</title>
        <authorList>
            <person name="Pan H."/>
            <person name="Kapheim K."/>
        </authorList>
    </citation>
    <scope>NUCLEOTIDE SEQUENCE [LARGE SCALE GENOMIC DNA]</scope>
    <source>
        <strain evidence="1">0120121106</strain>
        <tissue evidence="1">Whole body</tissue>
    </source>
</reference>
<name>A0A154PG77_DUFNO</name>
<sequence>MTKTRLWELPAGFVSMVCDLFAGKILQSDLCTVNLRLMLETRGLLWNNYRGGTLFSYLINFRPSLGRNEDLTKIRRISGDKAEAFNVEIFLSTY</sequence>
<evidence type="ECO:0000313" key="2">
    <source>
        <dbReference type="Proteomes" id="UP000076502"/>
    </source>
</evidence>
<dbReference type="Proteomes" id="UP000076502">
    <property type="component" value="Unassembled WGS sequence"/>
</dbReference>
<keyword evidence="2" id="KW-1185">Reference proteome</keyword>
<proteinExistence type="predicted"/>
<evidence type="ECO:0000313" key="1">
    <source>
        <dbReference type="EMBL" id="KZC10200.1"/>
    </source>
</evidence>
<protein>
    <submittedName>
        <fullName evidence="1">Uncharacterized protein</fullName>
    </submittedName>
</protein>
<accession>A0A154PG77</accession>
<gene>
    <name evidence="1" type="ORF">WN55_01183</name>
</gene>
<organism evidence="1 2">
    <name type="scientific">Dufourea novaeangliae</name>
    <name type="common">Sweat bee</name>
    <dbReference type="NCBI Taxonomy" id="178035"/>
    <lineage>
        <taxon>Eukaryota</taxon>
        <taxon>Metazoa</taxon>
        <taxon>Ecdysozoa</taxon>
        <taxon>Arthropoda</taxon>
        <taxon>Hexapoda</taxon>
        <taxon>Insecta</taxon>
        <taxon>Pterygota</taxon>
        <taxon>Neoptera</taxon>
        <taxon>Endopterygota</taxon>
        <taxon>Hymenoptera</taxon>
        <taxon>Apocrita</taxon>
        <taxon>Aculeata</taxon>
        <taxon>Apoidea</taxon>
        <taxon>Anthophila</taxon>
        <taxon>Halictidae</taxon>
        <taxon>Rophitinae</taxon>
        <taxon>Dufourea</taxon>
    </lineage>
</organism>
<dbReference type="EMBL" id="KQ434886">
    <property type="protein sequence ID" value="KZC10200.1"/>
    <property type="molecule type" value="Genomic_DNA"/>
</dbReference>